<evidence type="ECO:0000256" key="5">
    <source>
        <dbReference type="ARBA" id="ARBA00023014"/>
    </source>
</evidence>
<dbReference type="GO" id="GO:0046872">
    <property type="term" value="F:metal ion binding"/>
    <property type="evidence" value="ECO:0007669"/>
    <property type="project" value="UniProtKB-KW"/>
</dbReference>
<dbReference type="Gene3D" id="3.30.70.20">
    <property type="match status" value="1"/>
</dbReference>
<evidence type="ECO:0000313" key="8">
    <source>
        <dbReference type="Proteomes" id="UP000192906"/>
    </source>
</evidence>
<dbReference type="InterPro" id="IPR000415">
    <property type="entry name" value="Nitroreductase-like"/>
</dbReference>
<accession>A0A1X7DL20</accession>
<dbReference type="PANTHER" id="PTHR43673:SF10">
    <property type="entry name" value="NADH DEHYDROGENASE_NAD(P)H NITROREDUCTASE XCC3605-RELATED"/>
    <property type="match status" value="1"/>
</dbReference>
<dbReference type="OrthoDB" id="368873at2"/>
<dbReference type="Pfam" id="PF13187">
    <property type="entry name" value="Fer4_9"/>
    <property type="match status" value="1"/>
</dbReference>
<comment type="similarity">
    <text evidence="1">Belongs to the nitroreductase family.</text>
</comment>
<evidence type="ECO:0000256" key="1">
    <source>
        <dbReference type="ARBA" id="ARBA00007118"/>
    </source>
</evidence>
<gene>
    <name evidence="7" type="ORF">SAMN06295933_2034</name>
</gene>
<feature type="domain" description="4Fe-4S ferredoxin-type" evidence="6">
    <location>
        <begin position="33"/>
        <end position="65"/>
    </location>
</feature>
<keyword evidence="4" id="KW-0408">Iron</keyword>
<protein>
    <submittedName>
        <fullName evidence="7">Nitroreductase</fullName>
    </submittedName>
</protein>
<name>A0A1X7DL20_9BACT</name>
<dbReference type="InterPro" id="IPR017896">
    <property type="entry name" value="4Fe4S_Fe-S-bd"/>
</dbReference>
<dbReference type="InterPro" id="IPR029479">
    <property type="entry name" value="Nitroreductase"/>
</dbReference>
<organism evidence="7 8">
    <name type="scientific">Desulfovibrio gilichinskyi</name>
    <dbReference type="NCBI Taxonomy" id="1519643"/>
    <lineage>
        <taxon>Bacteria</taxon>
        <taxon>Pseudomonadati</taxon>
        <taxon>Thermodesulfobacteriota</taxon>
        <taxon>Desulfovibrionia</taxon>
        <taxon>Desulfovibrionales</taxon>
        <taxon>Desulfovibrionaceae</taxon>
        <taxon>Desulfovibrio</taxon>
    </lineage>
</organism>
<dbReference type="CDD" id="cd02143">
    <property type="entry name" value="nitroreductase_FeS-like"/>
    <property type="match status" value="1"/>
</dbReference>
<keyword evidence="2" id="KW-0479">Metal-binding</keyword>
<proteinExistence type="inferred from homology"/>
<dbReference type="AlphaFoldDB" id="A0A1X7DL20"/>
<sequence length="288" mass="31470">MIPLTIDTDLCKFDELCVRECPLGVLKMVEKGQTPIVSPRKAKYCINCGHCMAVCPTNAITLTALADQNSSPLKSDKTADYESIEMFLKTRRSIRKFKKKPLSIDEISELIHLSAYAPSGHNAQPVSWTVLDQPEKVQELASLVVDWMNELVAKENPLAEKLFLAGITRAFKGGIDLICREAPALAVNWAPGIGITPEADSIISAAHFELAAHAKGLGVCWAGYVMAAAKYSEPIRTFLNIPEQHIIHGALLLGHPAVKYRNIPPRHKAVGEKIGAGFIFPARKNGHS</sequence>
<dbReference type="Pfam" id="PF00881">
    <property type="entry name" value="Nitroreductase"/>
    <property type="match status" value="1"/>
</dbReference>
<reference evidence="8" key="1">
    <citation type="submission" date="2017-04" db="EMBL/GenBank/DDBJ databases">
        <authorList>
            <person name="Varghese N."/>
            <person name="Submissions S."/>
        </authorList>
    </citation>
    <scope>NUCLEOTIDE SEQUENCE [LARGE SCALE GENOMIC DNA]</scope>
    <source>
        <strain evidence="8">K3S</strain>
    </source>
</reference>
<dbReference type="PROSITE" id="PS00198">
    <property type="entry name" value="4FE4S_FER_1"/>
    <property type="match status" value="1"/>
</dbReference>
<evidence type="ECO:0000256" key="2">
    <source>
        <dbReference type="ARBA" id="ARBA00022723"/>
    </source>
</evidence>
<dbReference type="GO" id="GO:0016491">
    <property type="term" value="F:oxidoreductase activity"/>
    <property type="evidence" value="ECO:0007669"/>
    <property type="project" value="UniProtKB-KW"/>
</dbReference>
<keyword evidence="8" id="KW-1185">Reference proteome</keyword>
<dbReference type="SUPFAM" id="SSF54862">
    <property type="entry name" value="4Fe-4S ferredoxins"/>
    <property type="match status" value="1"/>
</dbReference>
<dbReference type="SUPFAM" id="SSF55469">
    <property type="entry name" value="FMN-dependent nitroreductase-like"/>
    <property type="match status" value="1"/>
</dbReference>
<dbReference type="PANTHER" id="PTHR43673">
    <property type="entry name" value="NAD(P)H NITROREDUCTASE YDGI-RELATED"/>
    <property type="match status" value="1"/>
</dbReference>
<dbReference type="GO" id="GO:0051536">
    <property type="term" value="F:iron-sulfur cluster binding"/>
    <property type="evidence" value="ECO:0007669"/>
    <property type="project" value="UniProtKB-KW"/>
</dbReference>
<dbReference type="PROSITE" id="PS51379">
    <property type="entry name" value="4FE4S_FER_2"/>
    <property type="match status" value="2"/>
</dbReference>
<evidence type="ECO:0000256" key="4">
    <source>
        <dbReference type="ARBA" id="ARBA00023004"/>
    </source>
</evidence>
<dbReference type="Gene3D" id="3.40.109.10">
    <property type="entry name" value="NADH Oxidase"/>
    <property type="match status" value="1"/>
</dbReference>
<evidence type="ECO:0000259" key="6">
    <source>
        <dbReference type="PROSITE" id="PS51379"/>
    </source>
</evidence>
<evidence type="ECO:0000313" key="7">
    <source>
        <dbReference type="EMBL" id="SMF17607.1"/>
    </source>
</evidence>
<dbReference type="Proteomes" id="UP000192906">
    <property type="component" value="Unassembled WGS sequence"/>
</dbReference>
<keyword evidence="5" id="KW-0411">Iron-sulfur</keyword>
<feature type="domain" description="4Fe-4S ferredoxin-type" evidence="6">
    <location>
        <begin position="2"/>
        <end position="31"/>
    </location>
</feature>
<keyword evidence="3" id="KW-0560">Oxidoreductase</keyword>
<dbReference type="InterPro" id="IPR017900">
    <property type="entry name" value="4Fe4S_Fe_S_CS"/>
</dbReference>
<dbReference type="RefSeq" id="WP_085101787.1">
    <property type="nucleotide sequence ID" value="NZ_FWZU01000003.1"/>
</dbReference>
<evidence type="ECO:0000256" key="3">
    <source>
        <dbReference type="ARBA" id="ARBA00023002"/>
    </source>
</evidence>
<dbReference type="STRING" id="1519643.SAMN06295933_2034"/>
<dbReference type="EMBL" id="FWZU01000003">
    <property type="protein sequence ID" value="SMF17607.1"/>
    <property type="molecule type" value="Genomic_DNA"/>
</dbReference>